<feature type="signal peptide" evidence="1">
    <location>
        <begin position="1"/>
        <end position="23"/>
    </location>
</feature>
<keyword evidence="4" id="KW-1185">Reference proteome</keyword>
<organism evidence="3 4">
    <name type="scientific">Triparma strigata</name>
    <dbReference type="NCBI Taxonomy" id="1606541"/>
    <lineage>
        <taxon>Eukaryota</taxon>
        <taxon>Sar</taxon>
        <taxon>Stramenopiles</taxon>
        <taxon>Ochrophyta</taxon>
        <taxon>Bolidophyceae</taxon>
        <taxon>Parmales</taxon>
        <taxon>Triparmaceae</taxon>
        <taxon>Triparma</taxon>
    </lineage>
</organism>
<accession>A0A9W7B6P9</accession>
<dbReference type="Gene3D" id="2.160.20.10">
    <property type="entry name" value="Single-stranded right-handed beta-helix, Pectin lyase-like"/>
    <property type="match status" value="1"/>
</dbReference>
<dbReference type="PANTHER" id="PTHR36453">
    <property type="entry name" value="SECRETED PROTEIN-RELATED"/>
    <property type="match status" value="1"/>
</dbReference>
<evidence type="ECO:0000313" key="4">
    <source>
        <dbReference type="Proteomes" id="UP001165085"/>
    </source>
</evidence>
<dbReference type="SUPFAM" id="SSF51126">
    <property type="entry name" value="Pectin lyase-like"/>
    <property type="match status" value="1"/>
</dbReference>
<feature type="chain" id="PRO_5040762988" description="Right handed beta helix domain-containing protein" evidence="1">
    <location>
        <begin position="24"/>
        <end position="593"/>
    </location>
</feature>
<dbReference type="OrthoDB" id="10025010at2759"/>
<dbReference type="SMART" id="SM00710">
    <property type="entry name" value="PbH1"/>
    <property type="match status" value="6"/>
</dbReference>
<sequence length="593" mass="63758">MHTTNPIILLSVILVLSLPASKAQTQLCSVPGDADLPACVEKLRSSGGGVVEITAEVQLTEALNLDNLSNVDFVGTQDVPMVISGGVRIPLSPCSNFQDLLCGDLSSIKGLARHLYVNGVRHSRPKASADVVALFTAESTTVSTSSYTIDTKELDSRLVKTVASWSENVEMVYTGQGSPWSESRCAVSSVDATESTLTVNMKTPCFDTLQNKPCGQSKSTPVTIENTGLADLLSSDDENSFWVDAENSRVYVKTSTSQSSFAVIPDLETLVSGSNVRSITFKNLSFEHATYNQATAPAGFIEQQSGALVYAPVTNSSSCDDTTWLPMPSNVRFTDSSSVKISGCEFRALGAGALQFDGGARNNQVTDSLFEDISGTAIQLGEYNTANITDKSLQVTSNTISDNLIRNVANEYHGTCGVQVGYSAYTEISHNEIYDLPYSGVSIGWGWGRSDPSYASNNVISNNKIHDFKLLLGDGGGIYALSAQPNSTVDGNWLYNMGAGAGGGAYYPDQSSAYWTVSNNIFSNASFCSDDCEWLHVWQDSIHDIDIVNSYVDTTTYENNGIDVTMENTVVVEEGQDWPEEAKDIMDNAGVRQ</sequence>
<protein>
    <recommendedName>
        <fullName evidence="2">Right handed beta helix domain-containing protein</fullName>
    </recommendedName>
</protein>
<dbReference type="EMBL" id="BRXY01000265">
    <property type="protein sequence ID" value="GMH82117.1"/>
    <property type="molecule type" value="Genomic_DNA"/>
</dbReference>
<dbReference type="InterPro" id="IPR039448">
    <property type="entry name" value="Beta_helix"/>
</dbReference>
<evidence type="ECO:0000256" key="1">
    <source>
        <dbReference type="SAM" id="SignalP"/>
    </source>
</evidence>
<comment type="caution">
    <text evidence="3">The sequence shown here is derived from an EMBL/GenBank/DDBJ whole genome shotgun (WGS) entry which is preliminary data.</text>
</comment>
<dbReference type="InterPro" id="IPR006626">
    <property type="entry name" value="PbH1"/>
</dbReference>
<proteinExistence type="predicted"/>
<gene>
    <name evidence="3" type="ORF">TrST_g9750</name>
</gene>
<dbReference type="Pfam" id="PF13229">
    <property type="entry name" value="Beta_helix"/>
    <property type="match status" value="1"/>
</dbReference>
<evidence type="ECO:0000259" key="2">
    <source>
        <dbReference type="Pfam" id="PF13229"/>
    </source>
</evidence>
<feature type="domain" description="Right handed beta helix" evidence="2">
    <location>
        <begin position="396"/>
        <end position="570"/>
    </location>
</feature>
<reference evidence="4" key="1">
    <citation type="journal article" date="2023" name="Commun. Biol.">
        <title>Genome analysis of Parmales, the sister group of diatoms, reveals the evolutionary specialization of diatoms from phago-mixotrophs to photoautotrophs.</title>
        <authorList>
            <person name="Ban H."/>
            <person name="Sato S."/>
            <person name="Yoshikawa S."/>
            <person name="Yamada K."/>
            <person name="Nakamura Y."/>
            <person name="Ichinomiya M."/>
            <person name="Sato N."/>
            <person name="Blanc-Mathieu R."/>
            <person name="Endo H."/>
            <person name="Kuwata A."/>
            <person name="Ogata H."/>
        </authorList>
    </citation>
    <scope>NUCLEOTIDE SEQUENCE [LARGE SCALE GENOMIC DNA]</scope>
    <source>
        <strain evidence="4">NIES 3701</strain>
    </source>
</reference>
<keyword evidence="1" id="KW-0732">Signal</keyword>
<dbReference type="InterPro" id="IPR012334">
    <property type="entry name" value="Pectin_lyas_fold"/>
</dbReference>
<dbReference type="Proteomes" id="UP001165085">
    <property type="component" value="Unassembled WGS sequence"/>
</dbReference>
<evidence type="ECO:0000313" key="3">
    <source>
        <dbReference type="EMBL" id="GMH82117.1"/>
    </source>
</evidence>
<dbReference type="InterPro" id="IPR011050">
    <property type="entry name" value="Pectin_lyase_fold/virulence"/>
</dbReference>
<dbReference type="AlphaFoldDB" id="A0A9W7B6P9"/>
<name>A0A9W7B6P9_9STRA</name>
<dbReference type="PANTHER" id="PTHR36453:SF1">
    <property type="entry name" value="RIGHT HANDED BETA HELIX DOMAIN-CONTAINING PROTEIN"/>
    <property type="match status" value="1"/>
</dbReference>